<dbReference type="EMBL" id="DYVE01000078">
    <property type="protein sequence ID" value="HJG27595.1"/>
    <property type="molecule type" value="Genomic_DNA"/>
</dbReference>
<organism evidence="1 2">
    <name type="scientific">Subdoligranulum variabile</name>
    <dbReference type="NCBI Taxonomy" id="214851"/>
    <lineage>
        <taxon>Bacteria</taxon>
        <taxon>Bacillati</taxon>
        <taxon>Bacillota</taxon>
        <taxon>Clostridia</taxon>
        <taxon>Eubacteriales</taxon>
        <taxon>Oscillospiraceae</taxon>
        <taxon>Subdoligranulum</taxon>
    </lineage>
</organism>
<gene>
    <name evidence="1" type="ORF">K8V20_02970</name>
</gene>
<evidence type="ECO:0000313" key="2">
    <source>
        <dbReference type="Proteomes" id="UP000782880"/>
    </source>
</evidence>
<dbReference type="AlphaFoldDB" id="A0A921LNE7"/>
<proteinExistence type="predicted"/>
<reference evidence="1" key="2">
    <citation type="submission" date="2021-09" db="EMBL/GenBank/DDBJ databases">
        <authorList>
            <person name="Gilroy R."/>
        </authorList>
    </citation>
    <scope>NUCLEOTIDE SEQUENCE</scope>
    <source>
        <strain evidence="1">ChiBcec21-2208</strain>
    </source>
</reference>
<name>A0A921LNE7_9FIRM</name>
<accession>A0A921LNE7</accession>
<comment type="caution">
    <text evidence="1">The sequence shown here is derived from an EMBL/GenBank/DDBJ whole genome shotgun (WGS) entry which is preliminary data.</text>
</comment>
<dbReference type="Proteomes" id="UP000782880">
    <property type="component" value="Unassembled WGS sequence"/>
</dbReference>
<evidence type="ECO:0000313" key="1">
    <source>
        <dbReference type="EMBL" id="HJG27595.1"/>
    </source>
</evidence>
<protein>
    <submittedName>
        <fullName evidence="1">Uncharacterized protein</fullName>
    </submittedName>
</protein>
<sequence length="201" mass="22961">MDQITLVTSQQHISASLLYQNLEEGWKVYCAINLQKRTDDMAGKPIFYFFVEASGYDAPACVGYGPFSACNRILAQLEDYLLGIRASELNKIRTAFRDNLAEIPRSCFEIADYGEDCDFELFQFLADAAESEKVETREVQGRRCLVMPNRVFKELAGKHWRTVRSVLLQRNLVLHNEGRFDYKLEAGKSSVVCILLEEAKQ</sequence>
<reference evidence="1" key="1">
    <citation type="journal article" date="2021" name="PeerJ">
        <title>Extensive microbial diversity within the chicken gut microbiome revealed by metagenomics and culture.</title>
        <authorList>
            <person name="Gilroy R."/>
            <person name="Ravi A."/>
            <person name="Getino M."/>
            <person name="Pursley I."/>
            <person name="Horton D.L."/>
            <person name="Alikhan N.F."/>
            <person name="Baker D."/>
            <person name="Gharbi K."/>
            <person name="Hall N."/>
            <person name="Watson M."/>
            <person name="Adriaenssens E.M."/>
            <person name="Foster-Nyarko E."/>
            <person name="Jarju S."/>
            <person name="Secka A."/>
            <person name="Antonio M."/>
            <person name="Oren A."/>
            <person name="Chaudhuri R.R."/>
            <person name="La Ragione R."/>
            <person name="Hildebrand F."/>
            <person name="Pallen M.J."/>
        </authorList>
    </citation>
    <scope>NUCLEOTIDE SEQUENCE</scope>
    <source>
        <strain evidence="1">ChiBcec21-2208</strain>
    </source>
</reference>